<dbReference type="RefSeq" id="WP_106907099.1">
    <property type="nucleotide sequence ID" value="NZ_CP027850.1"/>
</dbReference>
<keyword evidence="1" id="KW-0732">Signal</keyword>
<organism evidence="2 3">
    <name type="scientific">Caulobacter segnis</name>
    <dbReference type="NCBI Taxonomy" id="88688"/>
    <lineage>
        <taxon>Bacteria</taxon>
        <taxon>Pseudomonadati</taxon>
        <taxon>Pseudomonadota</taxon>
        <taxon>Alphaproteobacteria</taxon>
        <taxon>Caulobacterales</taxon>
        <taxon>Caulobacteraceae</taxon>
        <taxon>Caulobacter</taxon>
    </lineage>
</organism>
<dbReference type="Proteomes" id="UP000240527">
    <property type="component" value="Chromosome"/>
</dbReference>
<dbReference type="EMBL" id="CP027850">
    <property type="protein sequence ID" value="AVQ01616.1"/>
    <property type="molecule type" value="Genomic_DNA"/>
</dbReference>
<dbReference type="PROSITE" id="PS51257">
    <property type="entry name" value="PROKAR_LIPOPROTEIN"/>
    <property type="match status" value="1"/>
</dbReference>
<evidence type="ECO:0008006" key="4">
    <source>
        <dbReference type="Google" id="ProtNLM"/>
    </source>
</evidence>
<evidence type="ECO:0000313" key="2">
    <source>
        <dbReference type="EMBL" id="AVQ01616.1"/>
    </source>
</evidence>
<feature type="signal peptide" evidence="1">
    <location>
        <begin position="1"/>
        <end position="20"/>
    </location>
</feature>
<proteinExistence type="predicted"/>
<gene>
    <name evidence="2" type="ORF">B7G68_07005</name>
</gene>
<accession>A0ABM6TEQ3</accession>
<sequence>MTRRVAALVALTLAAGLAGCAHEKQDAAGYRWSYLADAQEDPRLAYGRPNSDDVVLMMSCRPGRDEIDLSAVGLTEREMVLASGRSESRFTTARIDDAMSQGLVQARGAASAPALQAFRKSGDLALLTKGQRHSLKAASADRGQVRAFFEACGA</sequence>
<keyword evidence="3" id="KW-1185">Reference proteome</keyword>
<feature type="chain" id="PRO_5046686352" description="Lipoprotein" evidence="1">
    <location>
        <begin position="21"/>
        <end position="154"/>
    </location>
</feature>
<evidence type="ECO:0000256" key="1">
    <source>
        <dbReference type="SAM" id="SignalP"/>
    </source>
</evidence>
<reference evidence="2 3" key="1">
    <citation type="journal article" date="2015" name="Biotechnol. Bioeng.">
        <title>Genome sequence and phenotypic characterization of Caulobacter segnis.</title>
        <authorList>
            <person name="Patel S."/>
            <person name="Fletcher B."/>
            <person name="Scott D.C."/>
            <person name="Ely B."/>
        </authorList>
    </citation>
    <scope>NUCLEOTIDE SEQUENCE [LARGE SCALE GENOMIC DNA]</scope>
    <source>
        <strain evidence="2 3">TK0059</strain>
    </source>
</reference>
<protein>
    <recommendedName>
        <fullName evidence="4">Lipoprotein</fullName>
    </recommendedName>
</protein>
<evidence type="ECO:0000313" key="3">
    <source>
        <dbReference type="Proteomes" id="UP000240527"/>
    </source>
</evidence>
<name>A0ABM6TEQ3_9CAUL</name>